<dbReference type="AlphaFoldDB" id="A0A4R0IJR5"/>
<accession>A0A4R0IJR5</accession>
<gene>
    <name evidence="2" type="ORF">E0H50_17370</name>
</gene>
<proteinExistence type="predicted"/>
<sequence>MMRATIHLVSSRDFLAFRPLIQPRLEREVYQNQTFGRHRLEGLDMDAVLAAGIARMTESPAIAAQLRDHLAPPYPDRDPAAPSARGPLSPPHHPKPAQRTPDQVWPTNPHDREPLAPQHPPTTRPRLWRR</sequence>
<evidence type="ECO:0000256" key="1">
    <source>
        <dbReference type="SAM" id="MobiDB-lite"/>
    </source>
</evidence>
<dbReference type="Proteomes" id="UP000292695">
    <property type="component" value="Unassembled WGS sequence"/>
</dbReference>
<feature type="compositionally biased region" description="Basic and acidic residues" evidence="1">
    <location>
        <begin position="66"/>
        <end position="79"/>
    </location>
</feature>
<comment type="caution">
    <text evidence="2">The sequence shown here is derived from an EMBL/GenBank/DDBJ whole genome shotgun (WGS) entry which is preliminary data.</text>
</comment>
<dbReference type="InterPro" id="IPR009351">
    <property type="entry name" value="AlkZ-like"/>
</dbReference>
<evidence type="ECO:0000313" key="3">
    <source>
        <dbReference type="Proteomes" id="UP000292695"/>
    </source>
</evidence>
<dbReference type="Pfam" id="PF06224">
    <property type="entry name" value="AlkZ-like"/>
    <property type="match status" value="1"/>
</dbReference>
<name>A0A4R0IJR5_9ACTN</name>
<reference evidence="2 3" key="1">
    <citation type="submission" date="2019-02" db="EMBL/GenBank/DDBJ databases">
        <title>Kribbella capetownensis sp. nov. and Kribbella speibonae sp. nov., isolated from soil.</title>
        <authorList>
            <person name="Curtis S.M."/>
            <person name="Norton I."/>
            <person name="Everest G.J."/>
            <person name="Meyers P.R."/>
        </authorList>
    </citation>
    <scope>NUCLEOTIDE SEQUENCE [LARGE SCALE GENOMIC DNA]</scope>
    <source>
        <strain evidence="2 3">DSM 27082</strain>
    </source>
</reference>
<feature type="region of interest" description="Disordered" evidence="1">
    <location>
        <begin position="64"/>
        <end position="130"/>
    </location>
</feature>
<dbReference type="EMBL" id="SJKA01000005">
    <property type="protein sequence ID" value="TCC33711.1"/>
    <property type="molecule type" value="Genomic_DNA"/>
</dbReference>
<organism evidence="2 3">
    <name type="scientific">Kribbella sindirgiensis</name>
    <dbReference type="NCBI Taxonomy" id="1124744"/>
    <lineage>
        <taxon>Bacteria</taxon>
        <taxon>Bacillati</taxon>
        <taxon>Actinomycetota</taxon>
        <taxon>Actinomycetes</taxon>
        <taxon>Propionibacteriales</taxon>
        <taxon>Kribbellaceae</taxon>
        <taxon>Kribbella</taxon>
    </lineage>
</organism>
<keyword evidence="3" id="KW-1185">Reference proteome</keyword>
<protein>
    <submittedName>
        <fullName evidence="2">Uncharacterized protein</fullName>
    </submittedName>
</protein>
<evidence type="ECO:0000313" key="2">
    <source>
        <dbReference type="EMBL" id="TCC33711.1"/>
    </source>
</evidence>